<feature type="compositionally biased region" description="Basic and acidic residues" evidence="1">
    <location>
        <begin position="906"/>
        <end position="915"/>
    </location>
</feature>
<feature type="region of interest" description="Disordered" evidence="1">
    <location>
        <begin position="930"/>
        <end position="971"/>
    </location>
</feature>
<feature type="domain" description="CBM21" evidence="3">
    <location>
        <begin position="120"/>
        <end position="230"/>
    </location>
</feature>
<evidence type="ECO:0000259" key="3">
    <source>
        <dbReference type="PROSITE" id="PS51159"/>
    </source>
</evidence>
<dbReference type="CDD" id="cd22255">
    <property type="entry name" value="PBD_PPP1R3A"/>
    <property type="match status" value="1"/>
</dbReference>
<dbReference type="InterPro" id="IPR038175">
    <property type="entry name" value="CBM21_dom_sf"/>
</dbReference>
<feature type="compositionally biased region" description="Basic and acidic residues" evidence="1">
    <location>
        <begin position="10"/>
        <end position="26"/>
    </location>
</feature>
<evidence type="ECO:0000313" key="6">
    <source>
        <dbReference type="Proteomes" id="UP000694548"/>
    </source>
</evidence>
<keyword evidence="6" id="KW-1185">Reference proteome</keyword>
<dbReference type="OrthoDB" id="1881at2759"/>
<feature type="compositionally biased region" description="Basic and acidic residues" evidence="1">
    <location>
        <begin position="261"/>
        <end position="270"/>
    </location>
</feature>
<feature type="compositionally biased region" description="Basic and acidic residues" evidence="1">
    <location>
        <begin position="756"/>
        <end position="769"/>
    </location>
</feature>
<feature type="compositionally biased region" description="Acidic residues" evidence="1">
    <location>
        <begin position="43"/>
        <end position="53"/>
    </location>
</feature>
<dbReference type="PANTHER" id="PTHR12307:SF2">
    <property type="entry name" value="PROTEIN PHOSPHATASE 1 REGULATORY SUBUNIT 3A"/>
    <property type="match status" value="1"/>
</dbReference>
<feature type="transmembrane region" description="Helical" evidence="2">
    <location>
        <begin position="1210"/>
        <end position="1231"/>
    </location>
</feature>
<reference evidence="5" key="1">
    <citation type="submission" date="2014-08" db="EMBL/GenBank/DDBJ databases">
        <authorList>
            <person name="Senf B."/>
            <person name="Petzold A."/>
            <person name="Downie B.R."/>
            <person name="Koch P."/>
            <person name="Platzer M."/>
        </authorList>
    </citation>
    <scope>NUCLEOTIDE SEQUENCE [LARGE SCALE GENOMIC DNA]</scope>
    <source>
        <strain evidence="5">GRZ</strain>
    </source>
</reference>
<evidence type="ECO:0000313" key="4">
    <source>
        <dbReference type="EMBL" id="KAF7229056.1"/>
    </source>
</evidence>
<evidence type="ECO:0000256" key="1">
    <source>
        <dbReference type="SAM" id="MobiDB-lite"/>
    </source>
</evidence>
<feature type="region of interest" description="Disordered" evidence="1">
    <location>
        <begin position="286"/>
        <end position="314"/>
    </location>
</feature>
<reference evidence="4" key="2">
    <citation type="submission" date="2020-03" db="EMBL/GenBank/DDBJ databases">
        <title>Intra-Species Differences in Population Size shape Life History and Genome Evolution.</title>
        <authorList>
            <person name="Willemsen D."/>
            <person name="Cui R."/>
            <person name="Valenzano D.R."/>
        </authorList>
    </citation>
    <scope>NUCLEOTIDE SEQUENCE</scope>
    <source>
        <strain evidence="4">GRZ</strain>
        <tissue evidence="4">Whole</tissue>
    </source>
</reference>
<dbReference type="GO" id="GO:0005979">
    <property type="term" value="P:regulation of glycogen biosynthetic process"/>
    <property type="evidence" value="ECO:0007669"/>
    <property type="project" value="TreeGrafter"/>
</dbReference>
<name>A0A8C6M2S8_NOTFU</name>
<feature type="region of interest" description="Disordered" evidence="1">
    <location>
        <begin position="756"/>
        <end position="788"/>
    </location>
</feature>
<protein>
    <submittedName>
        <fullName evidence="4">Protein phosphatase 1 regulatory subunit 3A</fullName>
    </submittedName>
</protein>
<evidence type="ECO:0000256" key="2">
    <source>
        <dbReference type="SAM" id="Phobius"/>
    </source>
</evidence>
<feature type="region of interest" description="Disordered" evidence="1">
    <location>
        <begin position="880"/>
        <end position="915"/>
    </location>
</feature>
<accession>A0A8C6M2S8</accession>
<keyword evidence="2" id="KW-0472">Membrane</keyword>
<proteinExistence type="predicted"/>
<feature type="compositionally biased region" description="Polar residues" evidence="1">
    <location>
        <begin position="540"/>
        <end position="564"/>
    </location>
</feature>
<dbReference type="GeneTree" id="ENSGT00940000157682"/>
<reference evidence="5" key="3">
    <citation type="submission" date="2025-05" db="UniProtKB">
        <authorList>
            <consortium name="Ensembl"/>
        </authorList>
    </citation>
    <scope>IDENTIFICATION</scope>
</reference>
<feature type="region of interest" description="Disordered" evidence="1">
    <location>
        <begin position="252"/>
        <end position="271"/>
    </location>
</feature>
<dbReference type="CTD" id="101883146"/>
<feature type="region of interest" description="Disordered" evidence="1">
    <location>
        <begin position="529"/>
        <end position="591"/>
    </location>
</feature>
<feature type="region of interest" description="Disordered" evidence="1">
    <location>
        <begin position="1"/>
        <end position="58"/>
    </location>
</feature>
<dbReference type="AlphaFoldDB" id="A0A8C6M2S8"/>
<dbReference type="PANTHER" id="PTHR12307">
    <property type="entry name" value="PROTEIN PHOSPHATASE 1 REGULATORY SUBUNIT"/>
    <property type="match status" value="1"/>
</dbReference>
<dbReference type="OMA" id="DSPTECH"/>
<keyword evidence="2" id="KW-0812">Transmembrane</keyword>
<dbReference type="InterPro" id="IPR005036">
    <property type="entry name" value="CBM21_dom"/>
</dbReference>
<feature type="region of interest" description="Disordered" evidence="1">
    <location>
        <begin position="411"/>
        <end position="437"/>
    </location>
</feature>
<organism evidence="5 6">
    <name type="scientific">Nothobranchius furzeri</name>
    <name type="common">Turquoise killifish</name>
    <dbReference type="NCBI Taxonomy" id="105023"/>
    <lineage>
        <taxon>Eukaryota</taxon>
        <taxon>Metazoa</taxon>
        <taxon>Chordata</taxon>
        <taxon>Craniata</taxon>
        <taxon>Vertebrata</taxon>
        <taxon>Euteleostomi</taxon>
        <taxon>Actinopterygii</taxon>
        <taxon>Neopterygii</taxon>
        <taxon>Teleostei</taxon>
        <taxon>Neoteleostei</taxon>
        <taxon>Acanthomorphata</taxon>
        <taxon>Ovalentaria</taxon>
        <taxon>Atherinomorphae</taxon>
        <taxon>Cyprinodontiformes</taxon>
        <taxon>Nothobranchiidae</taxon>
        <taxon>Nothobranchius</taxon>
    </lineage>
</organism>
<dbReference type="Gene3D" id="2.60.40.2440">
    <property type="entry name" value="Carbohydrate binding type-21 domain"/>
    <property type="match status" value="1"/>
</dbReference>
<dbReference type="GO" id="GO:2001069">
    <property type="term" value="F:glycogen binding"/>
    <property type="evidence" value="ECO:0007669"/>
    <property type="project" value="TreeGrafter"/>
</dbReference>
<dbReference type="RefSeq" id="XP_015812909.1">
    <property type="nucleotide sequence ID" value="XM_015957423.3"/>
</dbReference>
<dbReference type="Pfam" id="PF03370">
    <property type="entry name" value="CBM_21"/>
    <property type="match status" value="1"/>
</dbReference>
<dbReference type="Proteomes" id="UP000822369">
    <property type="component" value="Chromosome 2"/>
</dbReference>
<dbReference type="PROSITE" id="PS51159">
    <property type="entry name" value="CBM21"/>
    <property type="match status" value="1"/>
</dbReference>
<dbReference type="Ensembl" id="ENSNFUT00015027466.1">
    <property type="protein sequence ID" value="ENSNFUP00015026282.1"/>
    <property type="gene ID" value="ENSNFUG00015012756.1"/>
</dbReference>
<dbReference type="InterPro" id="IPR050782">
    <property type="entry name" value="PP1_regulatory_subunit_3"/>
</dbReference>
<evidence type="ECO:0000313" key="5">
    <source>
        <dbReference type="Ensembl" id="ENSNFUP00015026282.1"/>
    </source>
</evidence>
<dbReference type="GO" id="GO:0000164">
    <property type="term" value="C:protein phosphatase type 1 complex"/>
    <property type="evidence" value="ECO:0007669"/>
    <property type="project" value="TreeGrafter"/>
</dbReference>
<dbReference type="GeneID" id="107384266"/>
<dbReference type="EMBL" id="JAAVVJ010000002">
    <property type="protein sequence ID" value="KAF7229056.1"/>
    <property type="molecule type" value="Genomic_DNA"/>
</dbReference>
<feature type="region of interest" description="Disordered" evidence="1">
    <location>
        <begin position="333"/>
        <end position="366"/>
    </location>
</feature>
<feature type="compositionally biased region" description="Basic and acidic residues" evidence="1">
    <location>
        <begin position="420"/>
        <end position="436"/>
    </location>
</feature>
<sequence length="1246" mass="138270">MEALYVQPYEEPRVMSENEGDGKIGSEQDDEGCEALSLASSTTEEETDEDAEPEPPPVLRRKVSFADAFGLDLVSVKEFDNAEVAGSEVIWCNGRKLTHTSEEFYLSCLFVVPASLEELEQRLNTQMLELESIELLPGTTTLRGNIRVLNLCYNKSVYARVTLDCWRSYFDLLAEYVPGSSDMKTDRFTFRYTLVPPFKKGSTRLEFCLRYETPLGTFWANNQEMNYVLFCHQKGLTKEHVAQAEEGGSSYRSKRSCLKARNGDAEENTKDTVSTNVVAADAEAAHKAEKSGGERVDTAGKPVHVEEQKPWVESVKSRRRATRLARVNDYLLKTRPQQPKACSHDSAPGQTVSQHTPAPRGDSIHKCQNIQSSESPQVLTYHQIPLLTLDWNNHPPGSSGTADVDDILTGRPKVTLSNPSKEKSVNDMWKKTDENSSKGTSVSDVWQVFLNGPSCKDRSDVPESEWLQTAASVSPSNDKEPQIQYSAESREFRDFQARTDTPTASHTFAACQPLSGSCEPLSALNSKDYQPEEACVSSPGDDNTATQDASQRSETNPVTDTPLESTLKRAASLSDDSDSPAECHKHEVWDQESEGIIASGIGGDEPFTLHTADLVTSSGESQTTDMTAMQESHNASTVDRISQGARQDEGLSSNWEREVTGTAHNAVDDMLAFRETVRQETKDGARYVFSAARQGVEEAITMNYMESKVSKEVEIFGLKETIKCVDEVQGKEFGCYQNGDHPCQTYDRVSLTKGVEHGPENKAEEKEVVENSEELAQTDQNDDLKSETGQQVLNQSREEKAMEIKEITASAKVTSMVDATESENGSQIIHETPIACPIACPMGKSNSKHLEVVELRWNHSQQELKSRKDEISCEISAEEVTAKQNAAKSDTSTERQPEASGGTEEDLSREHESISIGKLKIEAIREMMGNAESPRGGGENAWKEQESSAEVESSPCGEHKKLSNGAKDPITAGNSAALEEARLEMDFIERFGENLATKIWEGVFVQEPSSTLKNTADEVRMRLTDTTQSCHLLFDEDTFDSGVFSFTELPTDPNWSISEGLEPTIAIESNEYPPKQRSQSLNVAEQNISELHSDLDSSAHHSPDLSGALAARNVEPLFESAQAFFSPKDQGNCSQIKARSVTRLEADAQMEDYVFARKDSLDRSSQQLHPSSEKLKQSDALLWWTVLYTISHITRLLICTLLVGGFFVVVFVYDFPAFFALYIFSVCWWVYTWKRHRMTVANGMTG</sequence>
<dbReference type="KEGG" id="nfu:107384266"/>
<keyword evidence="2" id="KW-1133">Transmembrane helix</keyword>
<dbReference type="GO" id="GO:0008157">
    <property type="term" value="F:protein phosphatase 1 binding"/>
    <property type="evidence" value="ECO:0007669"/>
    <property type="project" value="TreeGrafter"/>
</dbReference>
<gene>
    <name evidence="5" type="primary">ppp1r3aa</name>
    <name evidence="4" type="synonym">ppp1r3a</name>
    <name evidence="4" type="ORF">G4P62_000881</name>
</gene>
<feature type="compositionally biased region" description="Basic and acidic residues" evidence="1">
    <location>
        <begin position="286"/>
        <end position="310"/>
    </location>
</feature>
<dbReference type="Proteomes" id="UP000694548">
    <property type="component" value="Chromosome sgr01"/>
</dbReference>